<feature type="domain" description="Cathepsin propeptide inhibitor" evidence="3">
    <location>
        <begin position="45"/>
        <end position="106"/>
    </location>
</feature>
<dbReference type="InterPro" id="IPR000668">
    <property type="entry name" value="Peptidase_C1A_C"/>
</dbReference>
<dbReference type="Pfam" id="PF08246">
    <property type="entry name" value="Inhibitor_I29"/>
    <property type="match status" value="1"/>
</dbReference>
<name>A0ABN8S1T7_9CNID</name>
<dbReference type="InterPro" id="IPR013128">
    <property type="entry name" value="Peptidase_C1A"/>
</dbReference>
<reference evidence="4 5" key="1">
    <citation type="submission" date="2022-05" db="EMBL/GenBank/DDBJ databases">
        <authorList>
            <consortium name="Genoscope - CEA"/>
            <person name="William W."/>
        </authorList>
    </citation>
    <scope>NUCLEOTIDE SEQUENCE [LARGE SCALE GENOMIC DNA]</scope>
</reference>
<dbReference type="SMART" id="SM00848">
    <property type="entry name" value="Inhibitor_I29"/>
    <property type="match status" value="1"/>
</dbReference>
<dbReference type="InterPro" id="IPR038765">
    <property type="entry name" value="Papain-like_cys_pep_sf"/>
</dbReference>
<keyword evidence="2" id="KW-0732">Signal</keyword>
<dbReference type="Proteomes" id="UP001159427">
    <property type="component" value="Unassembled WGS sequence"/>
</dbReference>
<organism evidence="4 5">
    <name type="scientific">Porites evermanni</name>
    <dbReference type="NCBI Taxonomy" id="104178"/>
    <lineage>
        <taxon>Eukaryota</taxon>
        <taxon>Metazoa</taxon>
        <taxon>Cnidaria</taxon>
        <taxon>Anthozoa</taxon>
        <taxon>Hexacorallia</taxon>
        <taxon>Scleractinia</taxon>
        <taxon>Fungiina</taxon>
        <taxon>Poritidae</taxon>
        <taxon>Porites</taxon>
    </lineage>
</organism>
<proteinExistence type="inferred from homology"/>
<evidence type="ECO:0000313" key="4">
    <source>
        <dbReference type="EMBL" id="CAH3185503.1"/>
    </source>
</evidence>
<dbReference type="EMBL" id="CALNXI010002262">
    <property type="protein sequence ID" value="CAH3185503.1"/>
    <property type="molecule type" value="Genomic_DNA"/>
</dbReference>
<evidence type="ECO:0000256" key="2">
    <source>
        <dbReference type="SAM" id="SignalP"/>
    </source>
</evidence>
<dbReference type="InterPro" id="IPR013201">
    <property type="entry name" value="Prot_inhib_I29"/>
</dbReference>
<gene>
    <name evidence="4" type="ORF">PEVE_00016162</name>
</gene>
<evidence type="ECO:0000313" key="5">
    <source>
        <dbReference type="Proteomes" id="UP001159427"/>
    </source>
</evidence>
<accession>A0ABN8S1T7</accession>
<protein>
    <recommendedName>
        <fullName evidence="3">Cathepsin propeptide inhibitor domain-containing protein</fullName>
    </recommendedName>
</protein>
<feature type="signal peptide" evidence="2">
    <location>
        <begin position="1"/>
        <end position="26"/>
    </location>
</feature>
<dbReference type="SUPFAM" id="SSF54001">
    <property type="entry name" value="Cysteine proteinases"/>
    <property type="match status" value="1"/>
</dbReference>
<feature type="non-terminal residue" evidence="4">
    <location>
        <position position="175"/>
    </location>
</feature>
<feature type="chain" id="PRO_5045194041" description="Cathepsin propeptide inhibitor domain-containing protein" evidence="2">
    <location>
        <begin position="27"/>
        <end position="175"/>
    </location>
</feature>
<dbReference type="Pfam" id="PF00112">
    <property type="entry name" value="Peptidase_C1"/>
    <property type="match status" value="1"/>
</dbReference>
<keyword evidence="5" id="KW-1185">Reference proteome</keyword>
<dbReference type="PANTHER" id="PTHR12411">
    <property type="entry name" value="CYSTEINE PROTEASE FAMILY C1-RELATED"/>
    <property type="match status" value="1"/>
</dbReference>
<sequence>MQRSFFPPCFSLFFLLNILLIMGTSSNHVYVSLNETDRDGVSEMFKEFVEVHNRTYVNDPEEYGRRLNIFKKSLARHAKLNAREKELKGTAVYGVNQFSDWTPQEFREFLRRGSRNDLGLKLTNTLQNTVPDCLKHTCVSLKLNASAIPNRQDWYVNKKGKVTAVKNQGQCGSCW</sequence>
<comment type="similarity">
    <text evidence="1">Belongs to the peptidase C1 family.</text>
</comment>
<dbReference type="Gene3D" id="1.10.287.2250">
    <property type="match status" value="1"/>
</dbReference>
<evidence type="ECO:0000259" key="3">
    <source>
        <dbReference type="SMART" id="SM00848"/>
    </source>
</evidence>
<comment type="caution">
    <text evidence="4">The sequence shown here is derived from an EMBL/GenBank/DDBJ whole genome shotgun (WGS) entry which is preliminary data.</text>
</comment>
<evidence type="ECO:0000256" key="1">
    <source>
        <dbReference type="ARBA" id="ARBA00008455"/>
    </source>
</evidence>
<dbReference type="Gene3D" id="3.90.70.10">
    <property type="entry name" value="Cysteine proteinases"/>
    <property type="match status" value="1"/>
</dbReference>